<evidence type="ECO:0000256" key="3">
    <source>
        <dbReference type="PROSITE-ProRule" id="PRU10007"/>
    </source>
</evidence>
<evidence type="ECO:0000313" key="7">
    <source>
        <dbReference type="Proteomes" id="UP000095009"/>
    </source>
</evidence>
<dbReference type="InterPro" id="IPR016162">
    <property type="entry name" value="Ald_DH_N"/>
</dbReference>
<dbReference type="Proteomes" id="UP000095009">
    <property type="component" value="Unassembled WGS sequence"/>
</dbReference>
<keyword evidence="2 4" id="KW-0560">Oxidoreductase</keyword>
<evidence type="ECO:0000256" key="1">
    <source>
        <dbReference type="ARBA" id="ARBA00009986"/>
    </source>
</evidence>
<dbReference type="PROSITE" id="PS00687">
    <property type="entry name" value="ALDEHYDE_DEHYDR_GLU"/>
    <property type="match status" value="1"/>
</dbReference>
<organism evidence="6 7">
    <name type="scientific">Nadsonia fulvescens var. elongata DSM 6958</name>
    <dbReference type="NCBI Taxonomy" id="857566"/>
    <lineage>
        <taxon>Eukaryota</taxon>
        <taxon>Fungi</taxon>
        <taxon>Dikarya</taxon>
        <taxon>Ascomycota</taxon>
        <taxon>Saccharomycotina</taxon>
        <taxon>Dipodascomycetes</taxon>
        <taxon>Dipodascales</taxon>
        <taxon>Dipodascales incertae sedis</taxon>
        <taxon>Nadsonia</taxon>
    </lineage>
</organism>
<feature type="active site" evidence="3">
    <location>
        <position position="243"/>
    </location>
</feature>
<reference evidence="6 7" key="1">
    <citation type="journal article" date="2016" name="Proc. Natl. Acad. Sci. U.S.A.">
        <title>Comparative genomics of biotechnologically important yeasts.</title>
        <authorList>
            <person name="Riley R."/>
            <person name="Haridas S."/>
            <person name="Wolfe K.H."/>
            <person name="Lopes M.R."/>
            <person name="Hittinger C.T."/>
            <person name="Goeker M."/>
            <person name="Salamov A.A."/>
            <person name="Wisecaver J.H."/>
            <person name="Long T.M."/>
            <person name="Calvey C.H."/>
            <person name="Aerts A.L."/>
            <person name="Barry K.W."/>
            <person name="Choi C."/>
            <person name="Clum A."/>
            <person name="Coughlan A.Y."/>
            <person name="Deshpande S."/>
            <person name="Douglass A.P."/>
            <person name="Hanson S.J."/>
            <person name="Klenk H.-P."/>
            <person name="LaButti K.M."/>
            <person name="Lapidus A."/>
            <person name="Lindquist E.A."/>
            <person name="Lipzen A.M."/>
            <person name="Meier-Kolthoff J.P."/>
            <person name="Ohm R.A."/>
            <person name="Otillar R.P."/>
            <person name="Pangilinan J.L."/>
            <person name="Peng Y."/>
            <person name="Rokas A."/>
            <person name="Rosa C.A."/>
            <person name="Scheuner C."/>
            <person name="Sibirny A.A."/>
            <person name="Slot J.C."/>
            <person name="Stielow J.B."/>
            <person name="Sun H."/>
            <person name="Kurtzman C.P."/>
            <person name="Blackwell M."/>
            <person name="Grigoriev I.V."/>
            <person name="Jeffries T.W."/>
        </authorList>
    </citation>
    <scope>NUCLEOTIDE SEQUENCE [LARGE SCALE GENOMIC DNA]</scope>
    <source>
        <strain evidence="6 7">DSM 6958</strain>
    </source>
</reference>
<evidence type="ECO:0000256" key="2">
    <source>
        <dbReference type="ARBA" id="ARBA00023002"/>
    </source>
</evidence>
<dbReference type="EMBL" id="KV454406">
    <property type="protein sequence ID" value="ODQ67961.1"/>
    <property type="molecule type" value="Genomic_DNA"/>
</dbReference>
<dbReference type="Pfam" id="PF00171">
    <property type="entry name" value="Aldedh"/>
    <property type="match status" value="1"/>
</dbReference>
<accession>A0A1E3PRB7</accession>
<dbReference type="STRING" id="857566.A0A1E3PRB7"/>
<dbReference type="InterPro" id="IPR016163">
    <property type="entry name" value="Ald_DH_C"/>
</dbReference>
<evidence type="ECO:0000313" key="6">
    <source>
        <dbReference type="EMBL" id="ODQ67961.1"/>
    </source>
</evidence>
<dbReference type="CDD" id="cd07102">
    <property type="entry name" value="ALDH_EDX86601"/>
    <property type="match status" value="1"/>
</dbReference>
<evidence type="ECO:0000256" key="4">
    <source>
        <dbReference type="RuleBase" id="RU003345"/>
    </source>
</evidence>
<dbReference type="PANTHER" id="PTHR11699">
    <property type="entry name" value="ALDEHYDE DEHYDROGENASE-RELATED"/>
    <property type="match status" value="1"/>
</dbReference>
<dbReference type="Gene3D" id="3.40.309.10">
    <property type="entry name" value="Aldehyde Dehydrogenase, Chain A, domain 2"/>
    <property type="match status" value="1"/>
</dbReference>
<evidence type="ECO:0000259" key="5">
    <source>
        <dbReference type="Pfam" id="PF00171"/>
    </source>
</evidence>
<name>A0A1E3PRB7_9ASCO</name>
<dbReference type="OrthoDB" id="310895at2759"/>
<protein>
    <submittedName>
        <fullName evidence="6">ALDH-like protein</fullName>
    </submittedName>
</protein>
<sequence length="478" mass="51818">MDVLTTISPINSKVLVATQATTLDQLDSKILPEVCAAQRKWHRSTSLAQRKELVLRAMEILTDEKTIQTLAIDITRQMGRPIKYTPGELKTAALRARYLIDVSDQVLAPINANNPKSASIEFENGFKKYITHEPLGVVLLIFPWNYPYLCLINALVPALLAGNAALIKPSPQTPLVAENIKSVFEKAGLPKGILQVVHSGDPLLIETLIQRPSIAAVSFTGSVAGGLAIQRAASSRTIPVALELGGNDPAYVRTDVADLRATAEDIVDGCIFNSGQSCCAIERVYVAAEIYDEFLSHVVDIVKAYKVGDPLEPSTQIGPLVSKQAADKVRAQVADAIKHGGRQLIPIGHFSKAESLNPTFVGPQVLVDMDDQALVLTEETFGPLIPIVKVHSDDEAVAKMNNSDLGLTASIWTKDTAWGEALGDLVEAGTVFVNRADYPDPALAWTGWKSSGRGVTLSQFGFDFFRRLKSHHIKQSKL</sequence>
<comment type="similarity">
    <text evidence="1 4">Belongs to the aldehyde dehydrogenase family.</text>
</comment>
<dbReference type="GO" id="GO:0016620">
    <property type="term" value="F:oxidoreductase activity, acting on the aldehyde or oxo group of donors, NAD or NADP as acceptor"/>
    <property type="evidence" value="ECO:0007669"/>
    <property type="project" value="InterPro"/>
</dbReference>
<dbReference type="InterPro" id="IPR029510">
    <property type="entry name" value="Ald_DH_CS_GLU"/>
</dbReference>
<gene>
    <name evidence="6" type="ORF">NADFUDRAFT_81074</name>
</gene>
<dbReference type="InterPro" id="IPR016161">
    <property type="entry name" value="Ald_DH/histidinol_DH"/>
</dbReference>
<dbReference type="Gene3D" id="3.40.605.10">
    <property type="entry name" value="Aldehyde Dehydrogenase, Chain A, domain 1"/>
    <property type="match status" value="1"/>
</dbReference>
<dbReference type="AlphaFoldDB" id="A0A1E3PRB7"/>
<dbReference type="SUPFAM" id="SSF53720">
    <property type="entry name" value="ALDH-like"/>
    <property type="match status" value="1"/>
</dbReference>
<keyword evidence="7" id="KW-1185">Reference proteome</keyword>
<dbReference type="InterPro" id="IPR015590">
    <property type="entry name" value="Aldehyde_DH_dom"/>
</dbReference>
<proteinExistence type="inferred from homology"/>
<dbReference type="FunFam" id="3.40.309.10:FF:000009">
    <property type="entry name" value="Aldehyde dehydrogenase A"/>
    <property type="match status" value="1"/>
</dbReference>
<feature type="domain" description="Aldehyde dehydrogenase" evidence="5">
    <location>
        <begin position="5"/>
        <end position="470"/>
    </location>
</feature>